<evidence type="ECO:0000256" key="1">
    <source>
        <dbReference type="ARBA" id="ARBA00004429"/>
    </source>
</evidence>
<evidence type="ECO:0000313" key="12">
    <source>
        <dbReference type="EMBL" id="KNY28206.1"/>
    </source>
</evidence>
<dbReference type="InterPro" id="IPR042094">
    <property type="entry name" value="T2SS_GspF_sf"/>
</dbReference>
<dbReference type="OrthoDB" id="9805682at2"/>
<gene>
    <name evidence="12" type="ORF">Bccel_3480</name>
</gene>
<keyword evidence="7 10" id="KW-1133">Transmembrane helix</keyword>
<feature type="transmembrane region" description="Helical" evidence="10">
    <location>
        <begin position="375"/>
        <end position="396"/>
    </location>
</feature>
<keyword evidence="3 9" id="KW-0813">Transport</keyword>
<dbReference type="InterPro" id="IPR003004">
    <property type="entry name" value="GspF/PilC"/>
</dbReference>
<evidence type="ECO:0000259" key="11">
    <source>
        <dbReference type="Pfam" id="PF00482"/>
    </source>
</evidence>
<evidence type="ECO:0000313" key="13">
    <source>
        <dbReference type="Proteomes" id="UP000036923"/>
    </source>
</evidence>
<dbReference type="GO" id="GO:0009306">
    <property type="term" value="P:protein secretion"/>
    <property type="evidence" value="ECO:0007669"/>
    <property type="project" value="InterPro"/>
</dbReference>
<dbReference type="Pfam" id="PF00482">
    <property type="entry name" value="T2SSF"/>
    <property type="match status" value="2"/>
</dbReference>
<feature type="domain" description="Type II secretion system protein GspF" evidence="11">
    <location>
        <begin position="272"/>
        <end position="394"/>
    </location>
</feature>
<comment type="caution">
    <text evidence="12">The sequence shown here is derived from an EMBL/GenBank/DDBJ whole genome shotgun (WGS) entry which is preliminary data.</text>
</comment>
<dbReference type="RefSeq" id="WP_036944669.1">
    <property type="nucleotide sequence ID" value="NZ_JQKC01000033.1"/>
</dbReference>
<dbReference type="eggNOG" id="COG1459">
    <property type="taxonomic scope" value="Bacteria"/>
</dbReference>
<dbReference type="Gene3D" id="1.20.81.30">
    <property type="entry name" value="Type II secretion system (T2SS), domain F"/>
    <property type="match status" value="2"/>
</dbReference>
<dbReference type="PROSITE" id="PS00874">
    <property type="entry name" value="T2SP_F"/>
    <property type="match status" value="1"/>
</dbReference>
<comment type="similarity">
    <text evidence="2 9">Belongs to the GSP F family.</text>
</comment>
<accession>A0A0L6JQW2</accession>
<dbReference type="Proteomes" id="UP000036923">
    <property type="component" value="Unassembled WGS sequence"/>
</dbReference>
<evidence type="ECO:0000256" key="2">
    <source>
        <dbReference type="ARBA" id="ARBA00005745"/>
    </source>
</evidence>
<dbReference type="EMBL" id="LGTC01000001">
    <property type="protein sequence ID" value="KNY28206.1"/>
    <property type="molecule type" value="Genomic_DNA"/>
</dbReference>
<dbReference type="PATRIC" id="fig|398512.5.peg.3646"/>
<dbReference type="AlphaFoldDB" id="A0A0L6JQW2"/>
<keyword evidence="4" id="KW-1003">Cell membrane</keyword>
<evidence type="ECO:0000256" key="9">
    <source>
        <dbReference type="RuleBase" id="RU003923"/>
    </source>
</evidence>
<dbReference type="PANTHER" id="PTHR30012">
    <property type="entry name" value="GENERAL SECRETION PATHWAY PROTEIN"/>
    <property type="match status" value="1"/>
</dbReference>
<protein>
    <submittedName>
        <fullName evidence="12">Type II secretion system F domain-containing protein</fullName>
    </submittedName>
</protein>
<dbReference type="STRING" id="398512.Bccel_3480"/>
<feature type="transmembrane region" description="Helical" evidence="10">
    <location>
        <begin position="211"/>
        <end position="237"/>
    </location>
</feature>
<keyword evidence="5" id="KW-0997">Cell inner membrane</keyword>
<evidence type="ECO:0000256" key="3">
    <source>
        <dbReference type="ARBA" id="ARBA00022448"/>
    </source>
</evidence>
<dbReference type="GO" id="GO:0005886">
    <property type="term" value="C:plasma membrane"/>
    <property type="evidence" value="ECO:0007669"/>
    <property type="project" value="UniProtKB-SubCell"/>
</dbReference>
<keyword evidence="6 9" id="KW-0812">Transmembrane</keyword>
<feature type="transmembrane region" description="Helical" evidence="10">
    <location>
        <begin position="168"/>
        <end position="191"/>
    </location>
</feature>
<keyword evidence="13" id="KW-1185">Reference proteome</keyword>
<proteinExistence type="inferred from homology"/>
<reference evidence="13" key="1">
    <citation type="submission" date="2015-07" db="EMBL/GenBank/DDBJ databases">
        <title>Near-Complete Genome Sequence of the Cellulolytic Bacterium Bacteroides (Pseudobacteroides) cellulosolvens ATCC 35603.</title>
        <authorList>
            <person name="Dassa B."/>
            <person name="Utturkar S.M."/>
            <person name="Klingeman D.M."/>
            <person name="Hurt R.A."/>
            <person name="Keller M."/>
            <person name="Xu J."/>
            <person name="Reddy Y.H.K."/>
            <person name="Borovok I."/>
            <person name="Grinberg I.R."/>
            <person name="Lamed R."/>
            <person name="Zhivin O."/>
            <person name="Bayer E.A."/>
            <person name="Brown S.D."/>
        </authorList>
    </citation>
    <scope>NUCLEOTIDE SEQUENCE [LARGE SCALE GENOMIC DNA]</scope>
    <source>
        <strain evidence="13">DSM 2933</strain>
    </source>
</reference>
<evidence type="ECO:0000256" key="4">
    <source>
        <dbReference type="ARBA" id="ARBA00022475"/>
    </source>
</evidence>
<dbReference type="InterPro" id="IPR018076">
    <property type="entry name" value="T2SS_GspF_dom"/>
</dbReference>
<comment type="subcellular location">
    <subcellularLocation>
        <location evidence="1">Cell inner membrane</location>
        <topology evidence="1">Multi-pass membrane protein</topology>
    </subcellularLocation>
    <subcellularLocation>
        <location evidence="9">Cell membrane</location>
        <topology evidence="9">Multi-pass membrane protein</topology>
    </subcellularLocation>
</comment>
<evidence type="ECO:0000256" key="8">
    <source>
        <dbReference type="ARBA" id="ARBA00023136"/>
    </source>
</evidence>
<dbReference type="FunFam" id="1.20.81.30:FF:000001">
    <property type="entry name" value="Type II secretion system protein F"/>
    <property type="match status" value="2"/>
</dbReference>
<dbReference type="PRINTS" id="PR00812">
    <property type="entry name" value="BCTERIALGSPF"/>
</dbReference>
<evidence type="ECO:0000256" key="6">
    <source>
        <dbReference type="ARBA" id="ARBA00022692"/>
    </source>
</evidence>
<feature type="domain" description="Type II secretion system protein GspF" evidence="11">
    <location>
        <begin position="69"/>
        <end position="192"/>
    </location>
</feature>
<evidence type="ECO:0000256" key="5">
    <source>
        <dbReference type="ARBA" id="ARBA00022519"/>
    </source>
</evidence>
<dbReference type="InterPro" id="IPR001992">
    <property type="entry name" value="T2SS_GspF/T4SS_PilC_CS"/>
</dbReference>
<evidence type="ECO:0000256" key="7">
    <source>
        <dbReference type="ARBA" id="ARBA00022989"/>
    </source>
</evidence>
<dbReference type="PANTHER" id="PTHR30012:SF0">
    <property type="entry name" value="TYPE II SECRETION SYSTEM PROTEIN F-RELATED"/>
    <property type="match status" value="1"/>
</dbReference>
<organism evidence="12 13">
    <name type="scientific">Pseudobacteroides cellulosolvens ATCC 35603 = DSM 2933</name>
    <dbReference type="NCBI Taxonomy" id="398512"/>
    <lineage>
        <taxon>Bacteria</taxon>
        <taxon>Bacillati</taxon>
        <taxon>Bacillota</taxon>
        <taxon>Clostridia</taxon>
        <taxon>Eubacteriales</taxon>
        <taxon>Oscillospiraceae</taxon>
        <taxon>Pseudobacteroides</taxon>
    </lineage>
</organism>
<keyword evidence="8 10" id="KW-0472">Membrane</keyword>
<sequence length="403" mass="44803">MPLYTYRVKNESGKIFTGEAKVERESDLTSMLIERGYSVVEIKEKNAFTDITQIKIFQKRITIKDLSIFARQFAIILEAGIPIAACLDILKEQTTNPTLKRVITDIGDDIKKGISLSSSMKKQTDIFPGLFVTMVEAGEVSGQLDKVFNRLAEQMEKQYKLNQKLKSAMTYPIIVISIAVIVVIILMAFVVPSFTSALGDFGVEMPIFTKILIAVSGFFQAFWWAVFLAIGGLVVFIRQYIKTPNGKRFFGSLSIKLPIIKIVVKNTITARFTRTLGTLISSGVMLIQSMEVVQNVIGNAAIAEAFEEVIAEIKKGRGLSQPLASMKFFPPMVMSMIKVGEESGDLDFSLNKCADFYDEEVEVSLKMLTDFINPAIIMVLAVLVGFIVLSVLYPMLSIYQGLE</sequence>
<name>A0A0L6JQW2_9FIRM</name>
<evidence type="ECO:0000256" key="10">
    <source>
        <dbReference type="SAM" id="Phobius"/>
    </source>
</evidence>